<reference evidence="2" key="2">
    <citation type="submission" date="2022-06" db="UniProtKB">
        <authorList>
            <consortium name="EnsemblMetazoa"/>
        </authorList>
    </citation>
    <scope>IDENTIFICATION</scope>
    <source>
        <strain evidence="2">DF5081</strain>
    </source>
</reference>
<evidence type="ECO:0000313" key="2">
    <source>
        <dbReference type="EnsemblMetazoa" id="CJA28610.1"/>
    </source>
</evidence>
<proteinExistence type="predicted"/>
<protein>
    <submittedName>
        <fullName evidence="2">Uncharacterized protein</fullName>
    </submittedName>
</protein>
<feature type="region of interest" description="Disordered" evidence="1">
    <location>
        <begin position="16"/>
        <end position="64"/>
    </location>
</feature>
<organism evidence="2 3">
    <name type="scientific">Caenorhabditis japonica</name>
    <dbReference type="NCBI Taxonomy" id="281687"/>
    <lineage>
        <taxon>Eukaryota</taxon>
        <taxon>Metazoa</taxon>
        <taxon>Ecdysozoa</taxon>
        <taxon>Nematoda</taxon>
        <taxon>Chromadorea</taxon>
        <taxon>Rhabditida</taxon>
        <taxon>Rhabditina</taxon>
        <taxon>Rhabditomorpha</taxon>
        <taxon>Rhabditoidea</taxon>
        <taxon>Rhabditidae</taxon>
        <taxon>Peloderinae</taxon>
        <taxon>Caenorhabditis</taxon>
    </lineage>
</organism>
<accession>A0A8R1IAC3</accession>
<dbReference type="Proteomes" id="UP000005237">
    <property type="component" value="Unassembled WGS sequence"/>
</dbReference>
<dbReference type="EnsemblMetazoa" id="CJA28610.1">
    <property type="protein sequence ID" value="CJA28610.1"/>
    <property type="gene ID" value="WBGene00184184"/>
</dbReference>
<sequence>MSSLLNRREAISVIDPALLPKTPAPSGSAPTTTPTSARRLFGSPDVNRGATIPPSPLVTASGATRGLGGVVSGIPAKMAAFQSG</sequence>
<dbReference type="AlphaFoldDB" id="A0A8R1IAC3"/>
<reference evidence="3" key="1">
    <citation type="submission" date="2010-08" db="EMBL/GenBank/DDBJ databases">
        <authorList>
            <consortium name="Caenorhabditis japonica Sequencing Consortium"/>
            <person name="Wilson R.K."/>
        </authorList>
    </citation>
    <scope>NUCLEOTIDE SEQUENCE [LARGE SCALE GENOMIC DNA]</scope>
    <source>
        <strain evidence="3">DF5081</strain>
    </source>
</reference>
<keyword evidence="3" id="KW-1185">Reference proteome</keyword>
<feature type="compositionally biased region" description="Low complexity" evidence="1">
    <location>
        <begin position="20"/>
        <end position="37"/>
    </location>
</feature>
<evidence type="ECO:0000313" key="3">
    <source>
        <dbReference type="Proteomes" id="UP000005237"/>
    </source>
</evidence>
<name>A0A8R1IAC3_CAEJA</name>
<evidence type="ECO:0000256" key="1">
    <source>
        <dbReference type="SAM" id="MobiDB-lite"/>
    </source>
</evidence>